<evidence type="ECO:0000256" key="5">
    <source>
        <dbReference type="SAM" id="SignalP"/>
    </source>
</evidence>
<organism evidence="6 7">
    <name type="scientific">Halopseudomonas litoralis</name>
    <dbReference type="NCBI Taxonomy" id="797277"/>
    <lineage>
        <taxon>Bacteria</taxon>
        <taxon>Pseudomonadati</taxon>
        <taxon>Pseudomonadota</taxon>
        <taxon>Gammaproteobacteria</taxon>
        <taxon>Pseudomonadales</taxon>
        <taxon>Pseudomonadaceae</taxon>
        <taxon>Halopseudomonas</taxon>
    </lineage>
</organism>
<evidence type="ECO:0000313" key="7">
    <source>
        <dbReference type="Proteomes" id="UP000243426"/>
    </source>
</evidence>
<dbReference type="Gene3D" id="2.130.10.130">
    <property type="entry name" value="Integrin alpha, N-terminal"/>
    <property type="match status" value="1"/>
</dbReference>
<dbReference type="GO" id="GO:0005576">
    <property type="term" value="C:extracellular region"/>
    <property type="evidence" value="ECO:0007669"/>
    <property type="project" value="UniProtKB-SubCell"/>
</dbReference>
<dbReference type="InterPro" id="IPR028994">
    <property type="entry name" value="Integrin_alpha_N"/>
</dbReference>
<keyword evidence="4" id="KW-0843">Virulence</keyword>
<keyword evidence="7" id="KW-1185">Reference proteome</keyword>
<comment type="subcellular location">
    <subcellularLocation>
        <location evidence="1">Secreted</location>
    </subcellularLocation>
</comment>
<dbReference type="Proteomes" id="UP000243426">
    <property type="component" value="Chromosome I"/>
</dbReference>
<keyword evidence="3 5" id="KW-0732">Signal</keyword>
<dbReference type="InterPro" id="IPR013517">
    <property type="entry name" value="FG-GAP"/>
</dbReference>
<evidence type="ECO:0000256" key="3">
    <source>
        <dbReference type="ARBA" id="ARBA00022729"/>
    </source>
</evidence>
<dbReference type="AlphaFoldDB" id="A0A1H1QC48"/>
<protein>
    <submittedName>
        <fullName evidence="6">Repeat domain-containing protein</fullName>
    </submittedName>
</protein>
<dbReference type="PANTHER" id="PTHR46580">
    <property type="entry name" value="SENSOR KINASE-RELATED"/>
    <property type="match status" value="1"/>
</dbReference>
<dbReference type="PANTHER" id="PTHR46580:SF2">
    <property type="entry name" value="MAM DOMAIN-CONTAINING PROTEIN"/>
    <property type="match status" value="1"/>
</dbReference>
<dbReference type="STRING" id="797277.SAMN05216198_1440"/>
<name>A0A1H1QC48_9GAMM</name>
<dbReference type="Pfam" id="PF13517">
    <property type="entry name" value="FG-GAP_3"/>
    <property type="match status" value="1"/>
</dbReference>
<evidence type="ECO:0000313" key="6">
    <source>
        <dbReference type="EMBL" id="SDS20995.1"/>
    </source>
</evidence>
<evidence type="ECO:0000256" key="4">
    <source>
        <dbReference type="ARBA" id="ARBA00023026"/>
    </source>
</evidence>
<proteinExistence type="predicted"/>
<sequence length="944" mass="102300">MSQEKAISIGKVCLYTFLSFSIPALASAPPGASLTGELSVTASGAASYQLPLLTPPGSIKPSLALQYSSQAGNGPMGMGWSLGGLSQLSRCPRVKTIDGIDDGVLQFNGNDRLCLDGQRLILVNGTYGANNAEYRTQIDSGLKIVGKGAFSTTTAWFEVRTQDGQVMEYGYTANSRRAITPAGTSTAVPTVWALSKVSDRFTNYYTVSYLLDSGMLYPQTISYAGNTNAGTTPARTLTLTWAAATERPDHLPVYVGGGVSATIKRRLSGITNNANPARYQLHYSTSDAQLSNLTKVEYCPDGSTINCLKVESEYGQAKHPVSGKRTSDPQTILAAFGANQGWGTQDVHPRELADVNGDGRLDIVGFFNDGVYVAFGTASGFSAPAKKLSYFGSAAAGGRWASDSTSPRMVVDINGDGLADIVGFASTGIYVALSTGNGFAPQTLWLSGYGTNAGWANQNTHPRMLADVDGDGLLDMVGFANASVAVALNTRTSFQASPAYSNITSTFTRNSGWTENNKYPRMMADMNGDGRDDIVGFGKDGVAVALSSTSGFIIPELWIDDYYPTNTTHTQDIELQPGNGFPLPFTVTTSRWATQSIHPRFLNDFDGDGLPDIVGISHRVRRANDNWAIGIPMESLGRSPDIYFSKNTGRNFKPPHQVKFGVDDSFTHRGNDPILLDVRAERLAANYSLANVNLDGRGDLIIYDGACTKFRPSLGTSLGAEECLANGFTKENGNWTDKDERIITDRGNGTVDLLGFSPEGIVISQGQAENVNRILAFEDDLGSTEIKYTTLANSSYTKGYGSAYPIVDLQVPLSIVQFIRAPDGIGDLESTKYSYGEYRIHADHGSLGFKWTKSYRSKSINPNITELHEYMHYTEYRQDFPLTGSIYKTQSQRCINVMYVYTPCYVISQEVSDWSVTETGTTADRKVYRPHITKTTEHTWEPAL</sequence>
<keyword evidence="2" id="KW-0964">Secreted</keyword>
<feature type="signal peptide" evidence="5">
    <location>
        <begin position="1"/>
        <end position="26"/>
    </location>
</feature>
<reference evidence="7" key="1">
    <citation type="submission" date="2016-10" db="EMBL/GenBank/DDBJ databases">
        <authorList>
            <person name="Varghese N."/>
            <person name="Submissions S."/>
        </authorList>
    </citation>
    <scope>NUCLEOTIDE SEQUENCE [LARGE SCALE GENOMIC DNA]</scope>
    <source>
        <strain evidence="7">2SM5</strain>
    </source>
</reference>
<dbReference type="SUPFAM" id="SSF69318">
    <property type="entry name" value="Integrin alpha N-terminal domain"/>
    <property type="match status" value="1"/>
</dbReference>
<dbReference type="InterPro" id="IPR003284">
    <property type="entry name" value="Sal_SpvB"/>
</dbReference>
<feature type="chain" id="PRO_5009257537" evidence="5">
    <location>
        <begin position="27"/>
        <end position="944"/>
    </location>
</feature>
<gene>
    <name evidence="6" type="ORF">SAMN05216198_1440</name>
</gene>
<dbReference type="Pfam" id="PF03534">
    <property type="entry name" value="SpvB"/>
    <property type="match status" value="1"/>
</dbReference>
<accession>A0A1H1QC48</accession>
<dbReference type="OrthoDB" id="5481797at2"/>
<evidence type="ECO:0000256" key="1">
    <source>
        <dbReference type="ARBA" id="ARBA00004613"/>
    </source>
</evidence>
<dbReference type="EMBL" id="LT629748">
    <property type="protein sequence ID" value="SDS20995.1"/>
    <property type="molecule type" value="Genomic_DNA"/>
</dbReference>
<dbReference type="GO" id="GO:0005737">
    <property type="term" value="C:cytoplasm"/>
    <property type="evidence" value="ECO:0007669"/>
    <property type="project" value="InterPro"/>
</dbReference>
<dbReference type="RefSeq" id="WP_090272686.1">
    <property type="nucleotide sequence ID" value="NZ_LT629748.1"/>
</dbReference>
<evidence type="ECO:0000256" key="2">
    <source>
        <dbReference type="ARBA" id="ARBA00022525"/>
    </source>
</evidence>